<dbReference type="GO" id="GO:0005654">
    <property type="term" value="C:nucleoplasm"/>
    <property type="evidence" value="ECO:0007669"/>
    <property type="project" value="TreeGrafter"/>
</dbReference>
<name>A0A2G9UDH3_TELCI</name>
<dbReference type="OrthoDB" id="8933311at2759"/>
<reference evidence="3 4" key="1">
    <citation type="submission" date="2015-09" db="EMBL/GenBank/DDBJ databases">
        <title>Draft genome of the parasitic nematode Teladorsagia circumcincta isolate WARC Sus (inbred).</title>
        <authorList>
            <person name="Mitreva M."/>
        </authorList>
    </citation>
    <scope>NUCLEOTIDE SEQUENCE [LARGE SCALE GENOMIC DNA]</scope>
    <source>
        <strain evidence="3 4">S</strain>
    </source>
</reference>
<dbReference type="InterPro" id="IPR028851">
    <property type="entry name" value="Pphln1"/>
</dbReference>
<evidence type="ECO:0000313" key="3">
    <source>
        <dbReference type="EMBL" id="PIO68298.1"/>
    </source>
</evidence>
<dbReference type="PANTHER" id="PTHR15836:SF4">
    <property type="entry name" value="PERIPHILIN-1"/>
    <property type="match status" value="1"/>
</dbReference>
<dbReference type="EMBL" id="KZ347160">
    <property type="protein sequence ID" value="PIO68298.1"/>
    <property type="molecule type" value="Genomic_DNA"/>
</dbReference>
<keyword evidence="4" id="KW-1185">Reference proteome</keyword>
<dbReference type="Proteomes" id="UP000230423">
    <property type="component" value="Unassembled WGS sequence"/>
</dbReference>
<feature type="domain" description="Periphilin-1 C-terminal" evidence="2">
    <location>
        <begin position="175"/>
        <end position="225"/>
    </location>
</feature>
<organism evidence="3 4">
    <name type="scientific">Teladorsagia circumcincta</name>
    <name type="common">Brown stomach worm</name>
    <name type="synonym">Ostertagia circumcincta</name>
    <dbReference type="NCBI Taxonomy" id="45464"/>
    <lineage>
        <taxon>Eukaryota</taxon>
        <taxon>Metazoa</taxon>
        <taxon>Ecdysozoa</taxon>
        <taxon>Nematoda</taxon>
        <taxon>Chromadorea</taxon>
        <taxon>Rhabditida</taxon>
        <taxon>Rhabditina</taxon>
        <taxon>Rhabditomorpha</taxon>
        <taxon>Strongyloidea</taxon>
        <taxon>Trichostrongylidae</taxon>
        <taxon>Teladorsagia</taxon>
    </lineage>
</organism>
<protein>
    <recommendedName>
        <fullName evidence="2">Periphilin-1 C-terminal domain-containing protein</fullName>
    </recommendedName>
</protein>
<evidence type="ECO:0000256" key="1">
    <source>
        <dbReference type="SAM" id="MobiDB-lite"/>
    </source>
</evidence>
<feature type="compositionally biased region" description="Basic and acidic residues" evidence="1">
    <location>
        <begin position="67"/>
        <end position="77"/>
    </location>
</feature>
<dbReference type="PANTHER" id="PTHR15836">
    <property type="entry name" value="PERIPHILIN 1"/>
    <property type="match status" value="1"/>
</dbReference>
<accession>A0A2G9UDH3</accession>
<feature type="compositionally biased region" description="Polar residues" evidence="1">
    <location>
        <begin position="78"/>
        <end position="104"/>
    </location>
</feature>
<dbReference type="Pfam" id="PF25234">
    <property type="entry name" value="Periphilin_C"/>
    <property type="match status" value="1"/>
</dbReference>
<proteinExistence type="predicted"/>
<dbReference type="GO" id="GO:0097355">
    <property type="term" value="P:protein localization to heterochromatin"/>
    <property type="evidence" value="ECO:0007669"/>
    <property type="project" value="TreeGrafter"/>
</dbReference>
<dbReference type="InterPro" id="IPR057603">
    <property type="entry name" value="Periphilin-1_C"/>
</dbReference>
<gene>
    <name evidence="3" type="ORF">TELCIR_09919</name>
</gene>
<dbReference type="GO" id="GO:0045814">
    <property type="term" value="P:negative regulation of gene expression, epigenetic"/>
    <property type="evidence" value="ECO:0007669"/>
    <property type="project" value="TreeGrafter"/>
</dbReference>
<evidence type="ECO:0000313" key="4">
    <source>
        <dbReference type="Proteomes" id="UP000230423"/>
    </source>
</evidence>
<dbReference type="GO" id="GO:0045892">
    <property type="term" value="P:negative regulation of DNA-templated transcription"/>
    <property type="evidence" value="ECO:0007669"/>
    <property type="project" value="InterPro"/>
</dbReference>
<evidence type="ECO:0000259" key="2">
    <source>
        <dbReference type="Pfam" id="PF25234"/>
    </source>
</evidence>
<feature type="region of interest" description="Disordered" evidence="1">
    <location>
        <begin position="1"/>
        <end position="104"/>
    </location>
</feature>
<sequence length="232" mass="26022">MSPSAPVVTPPSVAAQEEETLLQEAQQDAKPNAMAAIGLPPPPCPPLFNSEKKTNESVTGKLGMQTERARNHLDESPSKMQYTTEAAPSRPSQNDVSSSKAATSRFPTSSRFFAQFKEIQANLIKTVKAEPKSDEGTLRLSSLAMRQQDSEEEKRTVREDRLSKLNEISLERFLVRKKKLEESFRGDCQTYAFVAKKLIEKDPSLEQSIRIALIENMEDLEKQHAKIDRFIS</sequence>
<feature type="compositionally biased region" description="Low complexity" evidence="1">
    <location>
        <begin position="1"/>
        <end position="15"/>
    </location>
</feature>
<dbReference type="AlphaFoldDB" id="A0A2G9UDH3"/>